<comment type="subcellular location">
    <subcellularLocation>
        <location evidence="1">Membrane</location>
    </subcellularLocation>
</comment>
<dbReference type="GO" id="GO:0006935">
    <property type="term" value="P:chemotaxis"/>
    <property type="evidence" value="ECO:0007669"/>
    <property type="project" value="UniProtKB-KW"/>
</dbReference>
<dbReference type="GO" id="GO:0005886">
    <property type="term" value="C:plasma membrane"/>
    <property type="evidence" value="ECO:0007669"/>
    <property type="project" value="TreeGrafter"/>
</dbReference>
<dbReference type="PANTHER" id="PTHR43531">
    <property type="entry name" value="PROTEIN ICFG"/>
    <property type="match status" value="1"/>
</dbReference>
<dbReference type="eggNOG" id="COG0840">
    <property type="taxonomic scope" value="Bacteria"/>
</dbReference>
<dbReference type="Gene3D" id="1.10.287.950">
    <property type="entry name" value="Methyl-accepting chemotaxis protein"/>
    <property type="match status" value="1"/>
</dbReference>
<keyword evidence="10" id="KW-1185">Reference proteome</keyword>
<evidence type="ECO:0000256" key="2">
    <source>
        <dbReference type="ARBA" id="ARBA00022481"/>
    </source>
</evidence>
<dbReference type="STRING" id="198628.Dda3937_02028"/>
<name>E0SFJ5_DICD3</name>
<dbReference type="EMBL" id="CP002038">
    <property type="protein sequence ID" value="ADM96366.1"/>
    <property type="molecule type" value="Genomic_DNA"/>
</dbReference>
<evidence type="ECO:0000256" key="7">
    <source>
        <dbReference type="SAM" id="Phobius"/>
    </source>
</evidence>
<sequence length="569" mass="61009">MEYTTLRTSMNALKKTKLGTMLSAGFALVIVIGLLVATFGRTQLAGLGDDIDHLSTTTLTNMMLIQEAKTGFDTNSRLVRNIALSNDPERIAREKQLIDRQIARNTEVLKQLSERLDTPETRDQLNQLTLARPAYLKAFNNAVQLGISGQSEQREQARELILNDMQTAQNGVFKALDNMLDFQKKITMNVVADSMQNARSDGTLMLALALVAAVLGALTAWLITRTVKGQLGGEPVYAAAVAQRISDGDLAFNVELRAGDDHSVLAAMNDMREKLGQIVTQVRQSSESIATGASEIAAGSTDLSQRTEEQAASLQQTAASMEQMSQTIRQNGDTVRTATKLAQSASSTAAKGGEAVNNIVRTMEDISVSSHKIGDIISVIDGIAFQTNILALNAAVEAARAGEQGRGFAVVAGEVRNLAQRSASAAKEIKELITASVEKVETGSTLVSEAGSTIDELVKQARHVADLIGEIGVTTHEQESGISQINDAVNQLDQVTQQNASLVEESASAADSLSDQAARLVELMSIFNIQNSFNHQTTLLQTPGTGQKKPMPSKLVLANNASNSNWEQF</sequence>
<dbReference type="FunFam" id="1.10.287.950:FF:000001">
    <property type="entry name" value="Methyl-accepting chemotaxis sensory transducer"/>
    <property type="match status" value="1"/>
</dbReference>
<dbReference type="InterPro" id="IPR024478">
    <property type="entry name" value="HlyB_4HB_MCP"/>
</dbReference>
<keyword evidence="2" id="KW-0488">Methylation</keyword>
<dbReference type="GO" id="GO:0007165">
    <property type="term" value="P:signal transduction"/>
    <property type="evidence" value="ECO:0007669"/>
    <property type="project" value="UniProtKB-KW"/>
</dbReference>
<dbReference type="SMART" id="SM00283">
    <property type="entry name" value="MA"/>
    <property type="match status" value="1"/>
</dbReference>
<dbReference type="CDD" id="cd11386">
    <property type="entry name" value="MCP_signal"/>
    <property type="match status" value="1"/>
</dbReference>
<feature type="transmembrane region" description="Helical" evidence="7">
    <location>
        <begin position="204"/>
        <end position="223"/>
    </location>
</feature>
<evidence type="ECO:0000313" key="10">
    <source>
        <dbReference type="Proteomes" id="UP000006859"/>
    </source>
</evidence>
<dbReference type="Pfam" id="PF00015">
    <property type="entry name" value="MCPsignal"/>
    <property type="match status" value="1"/>
</dbReference>
<reference evidence="9 10" key="1">
    <citation type="journal article" date="2011" name="J. Bacteriol.">
        <title>Genome sequence of the plant-pathogenic bacterium Dickeya dadantii 3937.</title>
        <authorList>
            <person name="Glasner J.D."/>
            <person name="Yang C.H."/>
            <person name="Reverchon S."/>
            <person name="Hugouvieux-Cotte-Pattat N."/>
            <person name="Condemine G."/>
            <person name="Bohin J.P."/>
            <person name="Van Gijsegem F."/>
            <person name="Yang S."/>
            <person name="Franza T."/>
            <person name="Expert D."/>
            <person name="Plunkett G. III"/>
            <person name="San Francisco M.J."/>
            <person name="Charkowski A.O."/>
            <person name="Py B."/>
            <person name="Bell K."/>
            <person name="Rauscher L."/>
            <person name="Rodriguez-Palenzuela P."/>
            <person name="Toussaint A."/>
            <person name="Holeva M.C."/>
            <person name="He S.Y."/>
            <person name="Douet V."/>
            <person name="Boccara M."/>
            <person name="Blanco C."/>
            <person name="Toth I."/>
            <person name="Anderson B.D."/>
            <person name="Biehl B.S."/>
            <person name="Mau B."/>
            <person name="Flynn S.M."/>
            <person name="Barras F."/>
            <person name="Lindeberg M."/>
            <person name="Birch P.R."/>
            <person name="Tsuyumu S."/>
            <person name="Shi X."/>
            <person name="Hibbing M."/>
            <person name="Yap M.N."/>
            <person name="Carpentier M."/>
            <person name="Dassa E."/>
            <person name="Umehara M."/>
            <person name="Kim J.F."/>
            <person name="Rusch M."/>
            <person name="Soni P."/>
            <person name="Mayhew G.F."/>
            <person name="Fouts D.E."/>
            <person name="Gill S.R."/>
            <person name="Blattner F.R."/>
            <person name="Keen N.T."/>
            <person name="Perna N.T."/>
        </authorList>
    </citation>
    <scope>NUCLEOTIDE SEQUENCE [LARGE SCALE GENOMIC DNA]</scope>
    <source>
        <strain evidence="9 10">3937</strain>
    </source>
</reference>
<keyword evidence="7" id="KW-0812">Transmembrane</keyword>
<dbReference type="PROSITE" id="PS50111">
    <property type="entry name" value="CHEMOTAXIS_TRANSDUC_2"/>
    <property type="match status" value="1"/>
</dbReference>
<dbReference type="InterPro" id="IPR051310">
    <property type="entry name" value="MCP_chemotaxis"/>
</dbReference>
<accession>E0SFJ5</accession>
<evidence type="ECO:0000256" key="3">
    <source>
        <dbReference type="ARBA" id="ARBA00022500"/>
    </source>
</evidence>
<keyword evidence="4 6" id="KW-0807">Transducer</keyword>
<evidence type="ECO:0000256" key="4">
    <source>
        <dbReference type="ARBA" id="ARBA00023224"/>
    </source>
</evidence>
<gene>
    <name evidence="9" type="ordered locus">Dda3937_02028</name>
</gene>
<organism evidence="9 10">
    <name type="scientific">Dickeya dadantii (strain 3937)</name>
    <name type="common">Erwinia chrysanthemi (strain 3937)</name>
    <dbReference type="NCBI Taxonomy" id="198628"/>
    <lineage>
        <taxon>Bacteria</taxon>
        <taxon>Pseudomonadati</taxon>
        <taxon>Pseudomonadota</taxon>
        <taxon>Gammaproteobacteria</taxon>
        <taxon>Enterobacterales</taxon>
        <taxon>Pectobacteriaceae</taxon>
        <taxon>Dickeya</taxon>
    </lineage>
</organism>
<dbReference type="HOGENOM" id="CLU_000445_107_16_6"/>
<evidence type="ECO:0000256" key="6">
    <source>
        <dbReference type="PROSITE-ProRule" id="PRU00284"/>
    </source>
</evidence>
<feature type="domain" description="Methyl-accepting transducer" evidence="8">
    <location>
        <begin position="285"/>
        <end position="514"/>
    </location>
</feature>
<keyword evidence="7" id="KW-0472">Membrane</keyword>
<proteinExistence type="inferred from homology"/>
<dbReference type="KEGG" id="ddd:Dda3937_02028"/>
<comment type="similarity">
    <text evidence="5">Belongs to the methyl-accepting chemotaxis (MCP) protein family.</text>
</comment>
<evidence type="ECO:0000256" key="5">
    <source>
        <dbReference type="ARBA" id="ARBA00029447"/>
    </source>
</evidence>
<evidence type="ECO:0000313" key="9">
    <source>
        <dbReference type="EMBL" id="ADM96366.1"/>
    </source>
</evidence>
<dbReference type="InterPro" id="IPR047347">
    <property type="entry name" value="YvaQ-like_sensor"/>
</dbReference>
<keyword evidence="3" id="KW-0145">Chemotaxis</keyword>
<keyword evidence="7" id="KW-1133">Transmembrane helix</keyword>
<dbReference type="CDD" id="cd19411">
    <property type="entry name" value="MCP2201-like_sensor"/>
    <property type="match status" value="1"/>
</dbReference>
<dbReference type="Proteomes" id="UP000006859">
    <property type="component" value="Chromosome"/>
</dbReference>
<dbReference type="AlphaFoldDB" id="E0SFJ5"/>
<dbReference type="Pfam" id="PF12729">
    <property type="entry name" value="4HB_MCP_1"/>
    <property type="match status" value="1"/>
</dbReference>
<dbReference type="InterPro" id="IPR004089">
    <property type="entry name" value="MCPsignal_dom"/>
</dbReference>
<feature type="transmembrane region" description="Helical" evidence="7">
    <location>
        <begin position="20"/>
        <end position="39"/>
    </location>
</feature>
<dbReference type="SUPFAM" id="SSF58104">
    <property type="entry name" value="Methyl-accepting chemotaxis protein (MCP) signaling domain"/>
    <property type="match status" value="1"/>
</dbReference>
<dbReference type="GO" id="GO:0004888">
    <property type="term" value="F:transmembrane signaling receptor activity"/>
    <property type="evidence" value="ECO:0007669"/>
    <property type="project" value="InterPro"/>
</dbReference>
<dbReference type="PANTHER" id="PTHR43531:SF14">
    <property type="entry name" value="METHYL-ACCEPTING CHEMOTAXIS PROTEIN I-RELATED"/>
    <property type="match status" value="1"/>
</dbReference>
<evidence type="ECO:0000256" key="1">
    <source>
        <dbReference type="ARBA" id="ARBA00004370"/>
    </source>
</evidence>
<dbReference type="PRINTS" id="PR00260">
    <property type="entry name" value="CHEMTRNSDUCR"/>
</dbReference>
<protein>
    <submittedName>
        <fullName evidence="9">Methyl-accepting chemotaxis protein</fullName>
    </submittedName>
</protein>
<evidence type="ECO:0000259" key="8">
    <source>
        <dbReference type="PROSITE" id="PS50111"/>
    </source>
</evidence>
<dbReference type="InterPro" id="IPR004090">
    <property type="entry name" value="Chemotax_Me-accpt_rcpt"/>
</dbReference>